<comment type="caution">
    <text evidence="2">The sequence shown here is derived from an EMBL/GenBank/DDBJ whole genome shotgun (WGS) entry which is preliminary data.</text>
</comment>
<organism evidence="2 3">
    <name type="scientific">Alternaria tenuissima</name>
    <dbReference type="NCBI Taxonomy" id="119927"/>
    <lineage>
        <taxon>Eukaryota</taxon>
        <taxon>Fungi</taxon>
        <taxon>Dikarya</taxon>
        <taxon>Ascomycota</taxon>
        <taxon>Pezizomycotina</taxon>
        <taxon>Dothideomycetes</taxon>
        <taxon>Pleosporomycetidae</taxon>
        <taxon>Pleosporales</taxon>
        <taxon>Pleosporineae</taxon>
        <taxon>Pleosporaceae</taxon>
        <taxon>Alternaria</taxon>
        <taxon>Alternaria sect. Alternaria</taxon>
        <taxon>Alternaria alternata complex</taxon>
    </lineage>
</organism>
<proteinExistence type="predicted"/>
<dbReference type="Gene3D" id="3.80.10.10">
    <property type="entry name" value="Ribonuclease Inhibitor"/>
    <property type="match status" value="1"/>
</dbReference>
<evidence type="ECO:0000259" key="1">
    <source>
        <dbReference type="Pfam" id="PF00646"/>
    </source>
</evidence>
<dbReference type="InterPro" id="IPR001810">
    <property type="entry name" value="F-box_dom"/>
</dbReference>
<accession>A0ABY0G7H9</accession>
<dbReference type="InterPro" id="IPR032675">
    <property type="entry name" value="LRR_dom_sf"/>
</dbReference>
<evidence type="ECO:0000313" key="3">
    <source>
        <dbReference type="Proteomes" id="UP000293195"/>
    </source>
</evidence>
<sequence length="520" mass="58306">MAPTTFSDLPPEMVSNVFAFVRQKDDQGAICLVSRAWRDHMAPMMWEELETDLGAASARSMATLLHPRSGILSHVRDLEINGTKEGEDRLKLVIAAIPQDRVRSVWTEFDMGTLTLQLLLLSQRKIEYLSGFEWLATPGHSESSDLDSKEHYEWMGSSLLEVLSIHLSTANRLESVSRCCPKITNLSLLIQPVSASRGTGTSLSALFNHLKEAPLFPNLTVLRLWYLNMASPEGQTVCKSLNLSKVRILEIRECYPFVPFLEGLSSFYTDNTGDLDELLIEFPTQLDQALETVQAVEKLLRACPQLESLQLDLSQHGFVAEDCILAHCQTLTTLWISTGLSSLDGFLSAKDMGSILGACNKLNALAINMPSLGAVASLDTEFVNMLNVISKSPSILTFRIFNLPKLGLWDQIPEEWPISTRHMSHMTLYQVLMQNIANQILRSMAKQGSNLKVLSFKPSHEQSMFKEEELVRDGNGHRWPEYHYCRAHATDITGTTVVIANPLRNIELEFPAMAEFFDYI</sequence>
<gene>
    <name evidence="2" type="ORF">AA0119_g7847</name>
</gene>
<keyword evidence="3" id="KW-1185">Reference proteome</keyword>
<dbReference type="Proteomes" id="UP000293195">
    <property type="component" value="Unassembled WGS sequence"/>
</dbReference>
<dbReference type="EMBL" id="PDXF01000033">
    <property type="protein sequence ID" value="RYN96960.1"/>
    <property type="molecule type" value="Genomic_DNA"/>
</dbReference>
<dbReference type="Pfam" id="PF00646">
    <property type="entry name" value="F-box"/>
    <property type="match status" value="1"/>
</dbReference>
<reference evidence="3" key="1">
    <citation type="journal article" date="2019" name="bioRxiv">
        <title>Genomics, evolutionary history and diagnostics of the Alternaria alternata species group including apple and Asian pear pathotypes.</title>
        <authorList>
            <person name="Armitage A.D."/>
            <person name="Cockerton H.M."/>
            <person name="Sreenivasaprasad S."/>
            <person name="Woodhall J.W."/>
            <person name="Lane C.R."/>
            <person name="Harrison R.J."/>
            <person name="Clarkson J.P."/>
        </authorList>
    </citation>
    <scope>NUCLEOTIDE SEQUENCE [LARGE SCALE GENOMIC DNA]</scope>
    <source>
        <strain evidence="3">FERA 635</strain>
    </source>
</reference>
<name>A0ABY0G7H9_9PLEO</name>
<feature type="domain" description="F-box" evidence="1">
    <location>
        <begin position="6"/>
        <end position="40"/>
    </location>
</feature>
<protein>
    <recommendedName>
        <fullName evidence="1">F-box domain-containing protein</fullName>
    </recommendedName>
</protein>
<evidence type="ECO:0000313" key="2">
    <source>
        <dbReference type="EMBL" id="RYN96960.1"/>
    </source>
</evidence>